<feature type="transmembrane region" description="Helical" evidence="1">
    <location>
        <begin position="12"/>
        <end position="32"/>
    </location>
</feature>
<dbReference type="AlphaFoldDB" id="A0A0E4CPK5"/>
<keyword evidence="1" id="KW-1133">Transmembrane helix</keyword>
<name>A0A0E4CPK5_MYCLN</name>
<feature type="transmembrane region" description="Helical" evidence="1">
    <location>
        <begin position="52"/>
        <end position="78"/>
    </location>
</feature>
<feature type="transmembrane region" description="Helical" evidence="1">
    <location>
        <begin position="90"/>
        <end position="111"/>
    </location>
</feature>
<dbReference type="OrthoDB" id="4699205at2"/>
<dbReference type="EMBL" id="CTEE01000001">
    <property type="protein sequence ID" value="CQD17918.1"/>
    <property type="molecule type" value="Genomic_DNA"/>
</dbReference>
<dbReference type="RefSeq" id="WP_090604400.1">
    <property type="nucleotide sequence ID" value="NZ_CTEE01000001.1"/>
</dbReference>
<keyword evidence="1" id="KW-0472">Membrane</keyword>
<evidence type="ECO:0008006" key="4">
    <source>
        <dbReference type="Google" id="ProtNLM"/>
    </source>
</evidence>
<evidence type="ECO:0000256" key="1">
    <source>
        <dbReference type="SAM" id="Phobius"/>
    </source>
</evidence>
<feature type="transmembrane region" description="Helical" evidence="1">
    <location>
        <begin position="169"/>
        <end position="190"/>
    </location>
</feature>
<protein>
    <recommendedName>
        <fullName evidence="4">Integral membrane protein</fullName>
    </recommendedName>
</protein>
<feature type="transmembrane region" description="Helical" evidence="1">
    <location>
        <begin position="202"/>
        <end position="222"/>
    </location>
</feature>
<proteinExistence type="predicted"/>
<evidence type="ECO:0000313" key="2">
    <source>
        <dbReference type="EMBL" id="CQD17918.1"/>
    </source>
</evidence>
<dbReference type="STRING" id="141349.BN1232_04055"/>
<feature type="transmembrane region" description="Helical" evidence="1">
    <location>
        <begin position="131"/>
        <end position="157"/>
    </location>
</feature>
<accession>A0A0E4CPK5</accession>
<sequence length="264" mass="29254">MNTTAQRLCAWSGIACIAIFFVGFWVIAGFIPPPAPKLSGEQLQQLFTGNAVRIRTGMIVSIFASALLASWSAAVTVLMLRMRGRVGALAYTNLAVGALFVLEFIFSLIIWESMTYRVRDPQILLAMNDTAWFLFVCITSTPMLQTIAIGTAIFLDTRDGQLNPVFPRWAGYLNYWVAVLFTPGTIAVFFKDGPFAWNGLFTWYLPLAVFAIWMVTMSVLMLKAIGAQDAEPQSLSANGDLAEEVRQLRAEVARLAHERREASL</sequence>
<reference evidence="2 3" key="1">
    <citation type="submission" date="2015-03" db="EMBL/GenBank/DDBJ databases">
        <authorList>
            <person name="Urmite Genomes"/>
        </authorList>
    </citation>
    <scope>NUCLEOTIDE SEQUENCE [LARGE SCALE GENOMIC DNA]</scope>
    <source>
        <strain evidence="2 3">CSUR P1491</strain>
    </source>
</reference>
<keyword evidence="1" id="KW-0812">Transmembrane</keyword>
<gene>
    <name evidence="2" type="ORF">BN1232_04055</name>
</gene>
<dbReference type="Proteomes" id="UP000199251">
    <property type="component" value="Unassembled WGS sequence"/>
</dbReference>
<organism evidence="2 3">
    <name type="scientific">Mycobacterium lentiflavum</name>
    <dbReference type="NCBI Taxonomy" id="141349"/>
    <lineage>
        <taxon>Bacteria</taxon>
        <taxon>Bacillati</taxon>
        <taxon>Actinomycetota</taxon>
        <taxon>Actinomycetes</taxon>
        <taxon>Mycobacteriales</taxon>
        <taxon>Mycobacteriaceae</taxon>
        <taxon>Mycobacterium</taxon>
        <taxon>Mycobacterium simiae complex</taxon>
    </lineage>
</organism>
<evidence type="ECO:0000313" key="3">
    <source>
        <dbReference type="Proteomes" id="UP000199251"/>
    </source>
</evidence>